<feature type="non-terminal residue" evidence="1">
    <location>
        <position position="79"/>
    </location>
</feature>
<dbReference type="Gene3D" id="1.10.40.70">
    <property type="match status" value="1"/>
</dbReference>
<reference evidence="1" key="1">
    <citation type="journal article" date="2014" name="Front. Microbiol.">
        <title>High frequency of phylogenetically diverse reductive dehalogenase-homologous genes in deep subseafloor sedimentary metagenomes.</title>
        <authorList>
            <person name="Kawai M."/>
            <person name="Futagami T."/>
            <person name="Toyoda A."/>
            <person name="Takaki Y."/>
            <person name="Nishi S."/>
            <person name="Hori S."/>
            <person name="Arai W."/>
            <person name="Tsubouchi T."/>
            <person name="Morono Y."/>
            <person name="Uchiyama I."/>
            <person name="Ito T."/>
            <person name="Fujiyama A."/>
            <person name="Inagaki F."/>
            <person name="Takami H."/>
        </authorList>
    </citation>
    <scope>NUCLEOTIDE SEQUENCE</scope>
    <source>
        <strain evidence="1">Expedition CK06-06</strain>
    </source>
</reference>
<proteinExistence type="predicted"/>
<dbReference type="EMBL" id="BARV01008418">
    <property type="protein sequence ID" value="GAI03658.1"/>
    <property type="molecule type" value="Genomic_DNA"/>
</dbReference>
<dbReference type="InterPro" id="IPR037257">
    <property type="entry name" value="T2SS_E_N_sf"/>
</dbReference>
<protein>
    <submittedName>
        <fullName evidence="1">Uncharacterized protein</fullName>
    </submittedName>
</protein>
<name>X1KAM8_9ZZZZ</name>
<accession>X1KAM8</accession>
<dbReference type="SUPFAM" id="SSF160246">
    <property type="entry name" value="EspE N-terminal domain-like"/>
    <property type="match status" value="1"/>
</dbReference>
<gene>
    <name evidence="1" type="ORF">S06H3_16929</name>
</gene>
<dbReference type="AlphaFoldDB" id="X1KAM8"/>
<sequence>MAKINRVSLETVLFKEKFITEKDIEKAEHYQKENGGNLSEIFVKLGLVTEEQVVIGLAKQLGIPHMKLTNYKLDPEIME</sequence>
<evidence type="ECO:0000313" key="1">
    <source>
        <dbReference type="EMBL" id="GAI03658.1"/>
    </source>
</evidence>
<comment type="caution">
    <text evidence="1">The sequence shown here is derived from an EMBL/GenBank/DDBJ whole genome shotgun (WGS) entry which is preliminary data.</text>
</comment>
<organism evidence="1">
    <name type="scientific">marine sediment metagenome</name>
    <dbReference type="NCBI Taxonomy" id="412755"/>
    <lineage>
        <taxon>unclassified sequences</taxon>
        <taxon>metagenomes</taxon>
        <taxon>ecological metagenomes</taxon>
    </lineage>
</organism>